<keyword evidence="1" id="KW-1133">Transmembrane helix</keyword>
<dbReference type="EMBL" id="DMVW01000081">
    <property type="protein sequence ID" value="HAR51782.1"/>
    <property type="molecule type" value="Genomic_DNA"/>
</dbReference>
<keyword evidence="1" id="KW-0812">Transmembrane</keyword>
<gene>
    <name evidence="2" type="ORF">DCS45_07885</name>
</gene>
<evidence type="ECO:0000313" key="2">
    <source>
        <dbReference type="EMBL" id="HAR51782.1"/>
    </source>
</evidence>
<organism evidence="2 3">
    <name type="scientific">Roseovarius nubinhibens</name>
    <dbReference type="NCBI Taxonomy" id="314263"/>
    <lineage>
        <taxon>Bacteria</taxon>
        <taxon>Pseudomonadati</taxon>
        <taxon>Pseudomonadota</taxon>
        <taxon>Alphaproteobacteria</taxon>
        <taxon>Rhodobacterales</taxon>
        <taxon>Roseobacteraceae</taxon>
        <taxon>Roseovarius</taxon>
    </lineage>
</organism>
<evidence type="ECO:0000256" key="1">
    <source>
        <dbReference type="SAM" id="Phobius"/>
    </source>
</evidence>
<keyword evidence="1" id="KW-0472">Membrane</keyword>
<dbReference type="InterPro" id="IPR022584">
    <property type="entry name" value="DUF2937"/>
</dbReference>
<protein>
    <submittedName>
        <fullName evidence="2">DUF2937 domain-containing protein</fullName>
    </submittedName>
</protein>
<comment type="caution">
    <text evidence="2">The sequence shown here is derived from an EMBL/GenBank/DDBJ whole genome shotgun (WGS) entry which is preliminary data.</text>
</comment>
<dbReference type="Pfam" id="PF11157">
    <property type="entry name" value="DUF2937"/>
    <property type="match status" value="1"/>
</dbReference>
<accession>A0A348WB70</accession>
<evidence type="ECO:0000313" key="3">
    <source>
        <dbReference type="Proteomes" id="UP000264719"/>
    </source>
</evidence>
<feature type="transmembrane region" description="Helical" evidence="1">
    <location>
        <begin position="139"/>
        <end position="163"/>
    </location>
</feature>
<dbReference type="AlphaFoldDB" id="A0A348WB70"/>
<sequence length="174" mass="18597">MFMRAIAVAGGLAGAAGLSQFPEFSQQYVQRLGGAVDELSRFIAAFDADAAKFELDREAALADLEQSGRMAAARAESVRRTVARHARLSEDLSVLRQAGSFTRAYEAGRLGDREIARATWEDFRPALPLTFEGGMFGGAGFLGGLLAIGGIGAVLRLFWGVLFGRKAARRGKKA</sequence>
<proteinExistence type="predicted"/>
<name>A0A348WB70_9RHOB</name>
<reference evidence="2 3" key="1">
    <citation type="journal article" date="2018" name="Nat. Biotechnol.">
        <title>A standardized bacterial taxonomy based on genome phylogeny substantially revises the tree of life.</title>
        <authorList>
            <person name="Parks D.H."/>
            <person name="Chuvochina M."/>
            <person name="Waite D.W."/>
            <person name="Rinke C."/>
            <person name="Skarshewski A."/>
            <person name="Chaumeil P.A."/>
            <person name="Hugenholtz P."/>
        </authorList>
    </citation>
    <scope>NUCLEOTIDE SEQUENCE [LARGE SCALE GENOMIC DNA]</scope>
    <source>
        <strain evidence="2">UBA9169</strain>
    </source>
</reference>
<dbReference type="Proteomes" id="UP000264719">
    <property type="component" value="Unassembled WGS sequence"/>
</dbReference>